<dbReference type="SMART" id="SM00086">
    <property type="entry name" value="PAC"/>
    <property type="match status" value="3"/>
</dbReference>
<evidence type="ECO:0000259" key="4">
    <source>
        <dbReference type="PROSITE" id="PS50887"/>
    </source>
</evidence>
<dbReference type="RefSeq" id="WP_354012145.1">
    <property type="nucleotide sequence ID" value="NZ_JBEPMU010000001.1"/>
</dbReference>
<feature type="domain" description="PAS" evidence="1">
    <location>
        <begin position="265"/>
        <end position="337"/>
    </location>
</feature>
<dbReference type="PROSITE" id="PS50883">
    <property type="entry name" value="EAL"/>
    <property type="match status" value="1"/>
</dbReference>
<dbReference type="Gene3D" id="3.30.70.270">
    <property type="match status" value="1"/>
</dbReference>
<feature type="domain" description="EAL" evidence="3">
    <location>
        <begin position="572"/>
        <end position="823"/>
    </location>
</feature>
<dbReference type="InterPro" id="IPR043128">
    <property type="entry name" value="Rev_trsase/Diguanyl_cyclase"/>
</dbReference>
<dbReference type="PANTHER" id="PTHR44757:SF2">
    <property type="entry name" value="BIOFILM ARCHITECTURE MAINTENANCE PROTEIN MBAA"/>
    <property type="match status" value="1"/>
</dbReference>
<dbReference type="NCBIfam" id="TIGR00254">
    <property type="entry name" value="GGDEF"/>
    <property type="match status" value="1"/>
</dbReference>
<dbReference type="Gene3D" id="3.20.20.450">
    <property type="entry name" value="EAL domain"/>
    <property type="match status" value="1"/>
</dbReference>
<dbReference type="Gene3D" id="2.10.70.100">
    <property type="match status" value="1"/>
</dbReference>
<dbReference type="CDD" id="cd01948">
    <property type="entry name" value="EAL"/>
    <property type="match status" value="1"/>
</dbReference>
<organism evidence="5 6">
    <name type="scientific">Dyella japonica</name>
    <dbReference type="NCBI Taxonomy" id="231455"/>
    <lineage>
        <taxon>Bacteria</taxon>
        <taxon>Pseudomonadati</taxon>
        <taxon>Pseudomonadota</taxon>
        <taxon>Gammaproteobacteria</taxon>
        <taxon>Lysobacterales</taxon>
        <taxon>Rhodanobacteraceae</taxon>
        <taxon>Dyella</taxon>
    </lineage>
</organism>
<dbReference type="SMART" id="SM00091">
    <property type="entry name" value="PAS"/>
    <property type="match status" value="3"/>
</dbReference>
<evidence type="ECO:0000313" key="6">
    <source>
        <dbReference type="Proteomes" id="UP001549184"/>
    </source>
</evidence>
<dbReference type="InterPro" id="IPR052155">
    <property type="entry name" value="Biofilm_reg_signaling"/>
</dbReference>
<dbReference type="PROSITE" id="PS50112">
    <property type="entry name" value="PAS"/>
    <property type="match status" value="3"/>
</dbReference>
<comment type="caution">
    <text evidence="5">The sequence shown here is derived from an EMBL/GenBank/DDBJ whole genome shotgun (WGS) entry which is preliminary data.</text>
</comment>
<feature type="domain" description="PAC" evidence="2">
    <location>
        <begin position="211"/>
        <end position="264"/>
    </location>
</feature>
<dbReference type="CDD" id="cd01949">
    <property type="entry name" value="GGDEF"/>
    <property type="match status" value="1"/>
</dbReference>
<dbReference type="PROSITE" id="PS50887">
    <property type="entry name" value="GGDEF"/>
    <property type="match status" value="1"/>
</dbReference>
<evidence type="ECO:0000313" key="5">
    <source>
        <dbReference type="EMBL" id="MET3650655.1"/>
    </source>
</evidence>
<dbReference type="Proteomes" id="UP001549184">
    <property type="component" value="Unassembled WGS sequence"/>
</dbReference>
<dbReference type="Pfam" id="PF13426">
    <property type="entry name" value="PAS_9"/>
    <property type="match status" value="1"/>
</dbReference>
<dbReference type="SMART" id="SM00267">
    <property type="entry name" value="GGDEF"/>
    <property type="match status" value="1"/>
</dbReference>
<dbReference type="SUPFAM" id="SSF55073">
    <property type="entry name" value="Nucleotide cyclase"/>
    <property type="match status" value="1"/>
</dbReference>
<evidence type="ECO:0000259" key="3">
    <source>
        <dbReference type="PROSITE" id="PS50883"/>
    </source>
</evidence>
<accession>A0ABV2JP89</accession>
<protein>
    <submittedName>
        <fullName evidence="5">Diguanylate cyclase (GGDEF)-like protein/PAS domain S-box-containing protein</fullName>
    </submittedName>
</protein>
<dbReference type="InterPro" id="IPR000014">
    <property type="entry name" value="PAS"/>
</dbReference>
<feature type="domain" description="PAC" evidence="2">
    <location>
        <begin position="341"/>
        <end position="393"/>
    </location>
</feature>
<keyword evidence="6" id="KW-1185">Reference proteome</keyword>
<dbReference type="PANTHER" id="PTHR44757">
    <property type="entry name" value="DIGUANYLATE CYCLASE DGCP"/>
    <property type="match status" value="1"/>
</dbReference>
<dbReference type="InterPro" id="IPR013655">
    <property type="entry name" value="PAS_fold_3"/>
</dbReference>
<dbReference type="InterPro" id="IPR035919">
    <property type="entry name" value="EAL_sf"/>
</dbReference>
<feature type="domain" description="PAC" evidence="2">
    <location>
        <begin position="79"/>
        <end position="130"/>
    </location>
</feature>
<proteinExistence type="predicted"/>
<evidence type="ECO:0000259" key="1">
    <source>
        <dbReference type="PROSITE" id="PS50112"/>
    </source>
</evidence>
<dbReference type="CDD" id="cd00130">
    <property type="entry name" value="PAS"/>
    <property type="match status" value="3"/>
</dbReference>
<feature type="domain" description="PAS" evidence="1">
    <location>
        <begin position="131"/>
        <end position="175"/>
    </location>
</feature>
<dbReference type="InterPro" id="IPR029787">
    <property type="entry name" value="Nucleotide_cyclase"/>
</dbReference>
<dbReference type="Gene3D" id="3.30.450.20">
    <property type="entry name" value="PAS domain"/>
    <property type="match status" value="3"/>
</dbReference>
<dbReference type="Pfam" id="PF00990">
    <property type="entry name" value="GGDEF"/>
    <property type="match status" value="1"/>
</dbReference>
<dbReference type="PROSITE" id="PS50113">
    <property type="entry name" value="PAC"/>
    <property type="match status" value="3"/>
</dbReference>
<dbReference type="InterPro" id="IPR035965">
    <property type="entry name" value="PAS-like_dom_sf"/>
</dbReference>
<dbReference type="Pfam" id="PF08447">
    <property type="entry name" value="PAS_3"/>
    <property type="match status" value="1"/>
</dbReference>
<sequence>MDNAMDLGSIAPILSMATDGIVLTDKACRILYVNQSFTDLTGYSSADLKGLTCSVLQAPGTDPNEVDAIREAIRANKPYSGEILSRTRSGETFWNGLTITPIFQQGELLGFLGIARDSAAHKNALEALSSRERLYRFLFEHVQAGIVLHRASTEIIYANQSALHMLGMRYDELLGAFYTDRHFDFVREDGSPLPLNEFPVARVLRTRAPVSQYVIGLHRNADRQLVWVVCNAAPNLDENGEPTEVVVSFTDVTRLKQAESALKHSELRLSLVLRGTNDAAWDWDLTTGEIYYSPRWWEMLGLTSDALPATRDLWQRRLHPDDARRISSTLEHLLSSVIESYELEFRLRHRKGHYVPVLSRGFILRDVHGKAMRVSGANTDLTERKEAEHQIYRLAYYDILTGLPNRRKLMEQLDDMLALPASTHGWGAILFVDVDNFKLLNDSMGHAVGDLLLKQVALRLQACVRTHDVLARLSGDEFVALLGDLGLDPSSALQAAENVAHNVWSALALPYALGDASYLCTVSVGIALFDYGVRGTEDTLKHADLALCHAKSTGKNKLCVYDKAMEVAMQERLALEHDLRTDFHARRLQMYLQPQIDSDGRTVSAEALLRWSHATRGDVPPAQFIPLAEATGLILPLGEWVLETACRQLVAWACNPRTEALTLSVNISVRQLHDLGFVSCALDVLRRTGANPSRLVLEVTESLFAENIETIIERMMLLRERGIRFALDDFGTGYSSLSYLQRMPLDEIKIDRSFIRGIQEGGRGATITRMIISLAKNLGIKTVAEGVETSEQKDFLYRHGCFHYQGYICGEAVPPEDFVAFLH</sequence>
<dbReference type="InterPro" id="IPR001610">
    <property type="entry name" value="PAC"/>
</dbReference>
<evidence type="ECO:0000259" key="2">
    <source>
        <dbReference type="PROSITE" id="PS50113"/>
    </source>
</evidence>
<dbReference type="NCBIfam" id="TIGR00229">
    <property type="entry name" value="sensory_box"/>
    <property type="match status" value="3"/>
</dbReference>
<gene>
    <name evidence="5" type="ORF">ABIC75_000357</name>
</gene>
<dbReference type="SUPFAM" id="SSF55785">
    <property type="entry name" value="PYP-like sensor domain (PAS domain)"/>
    <property type="match status" value="3"/>
</dbReference>
<dbReference type="InterPro" id="IPR001633">
    <property type="entry name" value="EAL_dom"/>
</dbReference>
<feature type="domain" description="PAS" evidence="1">
    <location>
        <begin position="6"/>
        <end position="50"/>
    </location>
</feature>
<feature type="domain" description="GGDEF" evidence="4">
    <location>
        <begin position="425"/>
        <end position="563"/>
    </location>
</feature>
<dbReference type="Pfam" id="PF08448">
    <property type="entry name" value="PAS_4"/>
    <property type="match status" value="1"/>
</dbReference>
<dbReference type="InterPro" id="IPR000700">
    <property type="entry name" value="PAS-assoc_C"/>
</dbReference>
<dbReference type="InterPro" id="IPR013656">
    <property type="entry name" value="PAS_4"/>
</dbReference>
<dbReference type="SMART" id="SM00052">
    <property type="entry name" value="EAL"/>
    <property type="match status" value="1"/>
</dbReference>
<name>A0ABV2JP89_9GAMM</name>
<dbReference type="SUPFAM" id="SSF141868">
    <property type="entry name" value="EAL domain-like"/>
    <property type="match status" value="1"/>
</dbReference>
<dbReference type="InterPro" id="IPR000160">
    <property type="entry name" value="GGDEF_dom"/>
</dbReference>
<dbReference type="EMBL" id="JBEPMU010000001">
    <property type="protein sequence ID" value="MET3650655.1"/>
    <property type="molecule type" value="Genomic_DNA"/>
</dbReference>
<reference evidence="5 6" key="1">
    <citation type="submission" date="2024-06" db="EMBL/GenBank/DDBJ databases">
        <title>Sorghum-associated microbial communities from plants grown in Nebraska, USA.</title>
        <authorList>
            <person name="Schachtman D."/>
        </authorList>
    </citation>
    <scope>NUCLEOTIDE SEQUENCE [LARGE SCALE GENOMIC DNA]</scope>
    <source>
        <strain evidence="5 6">1073</strain>
    </source>
</reference>
<dbReference type="Pfam" id="PF00563">
    <property type="entry name" value="EAL"/>
    <property type="match status" value="1"/>
</dbReference>